<dbReference type="Pfam" id="PF08445">
    <property type="entry name" value="FR47"/>
    <property type="match status" value="1"/>
</dbReference>
<feature type="compositionally biased region" description="Polar residues" evidence="1">
    <location>
        <begin position="268"/>
        <end position="279"/>
    </location>
</feature>
<proteinExistence type="predicted"/>
<dbReference type="PROSITE" id="PS51186">
    <property type="entry name" value="GNAT"/>
    <property type="match status" value="1"/>
</dbReference>
<dbReference type="PANTHER" id="PTHR20958:SF6">
    <property type="entry name" value="GLYCINE N-ACYLTRANSFERASE-LIKE PROTEIN"/>
    <property type="match status" value="1"/>
</dbReference>
<organism evidence="2">
    <name type="scientific">Magallana gigas</name>
    <name type="common">Pacific oyster</name>
    <name type="synonym">Crassostrea gigas</name>
    <dbReference type="NCBI Taxonomy" id="29159"/>
    <lineage>
        <taxon>Eukaryota</taxon>
        <taxon>Metazoa</taxon>
        <taxon>Spiralia</taxon>
        <taxon>Lophotrochozoa</taxon>
        <taxon>Mollusca</taxon>
        <taxon>Bivalvia</taxon>
        <taxon>Autobranchia</taxon>
        <taxon>Pteriomorphia</taxon>
        <taxon>Ostreida</taxon>
        <taxon>Ostreoidea</taxon>
        <taxon>Ostreidae</taxon>
        <taxon>Magallana</taxon>
    </lineage>
</organism>
<dbReference type="InterPro" id="IPR013653">
    <property type="entry name" value="GCN5-like_dom"/>
</dbReference>
<dbReference type="InParanoid" id="K1R2B6"/>
<evidence type="ECO:0000256" key="1">
    <source>
        <dbReference type="SAM" id="MobiDB-lite"/>
    </source>
</evidence>
<feature type="region of interest" description="Disordered" evidence="1">
    <location>
        <begin position="224"/>
        <end position="279"/>
    </location>
</feature>
<dbReference type="HOGENOM" id="CLU_600281_0_0_1"/>
<sequence length="456" mass="51245">MDKNMEIPDFSYYSLSYEADIKWLIGVKTIRTTCKSMADLLNKPNINCQPDEIIFVKEQSINFLDKNQIIVRKNISEIRYGSLYLRSNETGRCLIRGSIESARILEQVNMTVNVSDRKSRLCTELFTSGSFIYDEDLPCLVGVNGFYLDIQTTKTRPRLWMEFKGTSLQLECGDNIQLPNESEQMDGSTLFPRVHGLAELQQNHVTSPEKACVCACGMDSEFTEVDRSPKKSKEGSLHESDLNTTPAGQPSPPTPIGMSTPADPNLQLDPSTHGQSSHPQYVTISADDIKRIAEANVSVPGTTRIYFTEKSTDILDFDVPQDFYVGGIDENVTKRIEELWKYTPKGISQMKLDEYSWGFPGFAVYHKASGRLAGCAVQNLDGIMGHLFVEEEHRGKGVAKFLTSILARTLIKQDGFVAAEIVKDNAVSHRVTSYIGLKQVRKAEFECRMFHYKGVR</sequence>
<reference evidence="2" key="1">
    <citation type="journal article" date="2012" name="Nature">
        <title>The oyster genome reveals stress adaptation and complexity of shell formation.</title>
        <authorList>
            <person name="Zhang G."/>
            <person name="Fang X."/>
            <person name="Guo X."/>
            <person name="Li L."/>
            <person name="Luo R."/>
            <person name="Xu F."/>
            <person name="Yang P."/>
            <person name="Zhang L."/>
            <person name="Wang X."/>
            <person name="Qi H."/>
            <person name="Xiong Z."/>
            <person name="Que H."/>
            <person name="Xie Y."/>
            <person name="Holland P.W."/>
            <person name="Paps J."/>
            <person name="Zhu Y."/>
            <person name="Wu F."/>
            <person name="Chen Y."/>
            <person name="Wang J."/>
            <person name="Peng C."/>
            <person name="Meng J."/>
            <person name="Yang L."/>
            <person name="Liu J."/>
            <person name="Wen B."/>
            <person name="Zhang N."/>
            <person name="Huang Z."/>
            <person name="Zhu Q."/>
            <person name="Feng Y."/>
            <person name="Mount A."/>
            <person name="Hedgecock D."/>
            <person name="Xu Z."/>
            <person name="Liu Y."/>
            <person name="Domazet-Loso T."/>
            <person name="Du Y."/>
            <person name="Sun X."/>
            <person name="Zhang S."/>
            <person name="Liu B."/>
            <person name="Cheng P."/>
            <person name="Jiang X."/>
            <person name="Li J."/>
            <person name="Fan D."/>
            <person name="Wang W."/>
            <person name="Fu W."/>
            <person name="Wang T."/>
            <person name="Wang B."/>
            <person name="Zhang J."/>
            <person name="Peng Z."/>
            <person name="Li Y."/>
            <person name="Li N."/>
            <person name="Wang J."/>
            <person name="Chen M."/>
            <person name="He Y."/>
            <person name="Tan F."/>
            <person name="Song X."/>
            <person name="Zheng Q."/>
            <person name="Huang R."/>
            <person name="Yang H."/>
            <person name="Du X."/>
            <person name="Chen L."/>
            <person name="Yang M."/>
            <person name="Gaffney P.M."/>
            <person name="Wang S."/>
            <person name="Luo L."/>
            <person name="She Z."/>
            <person name="Ming Y."/>
            <person name="Huang W."/>
            <person name="Zhang S."/>
            <person name="Huang B."/>
            <person name="Zhang Y."/>
            <person name="Qu T."/>
            <person name="Ni P."/>
            <person name="Miao G."/>
            <person name="Wang J."/>
            <person name="Wang Q."/>
            <person name="Steinberg C.E."/>
            <person name="Wang H."/>
            <person name="Li N."/>
            <person name="Qian L."/>
            <person name="Zhang G."/>
            <person name="Li Y."/>
            <person name="Yang H."/>
            <person name="Liu X."/>
            <person name="Wang J."/>
            <person name="Yin Y."/>
            <person name="Wang J."/>
        </authorList>
    </citation>
    <scope>NUCLEOTIDE SEQUENCE [LARGE SCALE GENOMIC DNA]</scope>
    <source>
        <strain evidence="2">05x7-T-G4-1.051#20</strain>
    </source>
</reference>
<name>K1R2B6_MAGGI</name>
<evidence type="ECO:0000313" key="2">
    <source>
        <dbReference type="EMBL" id="EKC37664.1"/>
    </source>
</evidence>
<accession>K1R2B6</accession>
<dbReference type="GO" id="GO:0016747">
    <property type="term" value="F:acyltransferase activity, transferring groups other than amino-acyl groups"/>
    <property type="evidence" value="ECO:0007669"/>
    <property type="project" value="InterPro"/>
</dbReference>
<dbReference type="EMBL" id="JH817333">
    <property type="protein sequence ID" value="EKC37664.1"/>
    <property type="molecule type" value="Genomic_DNA"/>
</dbReference>
<dbReference type="InterPro" id="IPR053225">
    <property type="entry name" value="Acyl-CoA_N-acyltransferase"/>
</dbReference>
<feature type="compositionally biased region" description="Basic and acidic residues" evidence="1">
    <location>
        <begin position="224"/>
        <end position="241"/>
    </location>
</feature>
<protein>
    <submittedName>
        <fullName evidence="2">Uncharacterized protein</fullName>
    </submittedName>
</protein>
<dbReference type="PANTHER" id="PTHR20958">
    <property type="entry name" value="GLYCINE N-ACYLTRANSFERASE-LIKE PROTEIN"/>
    <property type="match status" value="1"/>
</dbReference>
<dbReference type="InterPro" id="IPR000182">
    <property type="entry name" value="GNAT_dom"/>
</dbReference>
<dbReference type="SUPFAM" id="SSF55729">
    <property type="entry name" value="Acyl-CoA N-acyltransferases (Nat)"/>
    <property type="match status" value="1"/>
</dbReference>
<dbReference type="AlphaFoldDB" id="K1R2B6"/>
<dbReference type="Gene3D" id="3.40.630.30">
    <property type="match status" value="1"/>
</dbReference>
<dbReference type="InterPro" id="IPR016181">
    <property type="entry name" value="Acyl_CoA_acyltransferase"/>
</dbReference>
<gene>
    <name evidence="2" type="ORF">CGI_10024218</name>
</gene>